<sequence>MASPTTPDYETMTLEELRKVDKVKEMLEKPPLRSFDISNYGRDSGRFMDSLREKFYEREVQQLSHIVYDTAFKGENFRNVLPHLEALYVYAQRVSSERLYTWARYARMKYVNRLVREKTPFETILAYKKSPALPDPKNAEELFAMFETAGTNPP</sequence>
<comment type="caution">
    <text evidence="1">The sequence shown here is derived from an EMBL/GenBank/DDBJ whole genome shotgun (WGS) entry which is preliminary data.</text>
</comment>
<accession>A0A6V8HFF1</accession>
<name>A0A6V8HFF1_TALPI</name>
<protein>
    <submittedName>
        <fullName evidence="1">Uncharacterized protein</fullName>
    </submittedName>
</protein>
<dbReference type="Proteomes" id="UP000053095">
    <property type="component" value="Unassembled WGS sequence"/>
</dbReference>
<organism evidence="1 2">
    <name type="scientific">Talaromyces pinophilus</name>
    <name type="common">Penicillium pinophilum</name>
    <dbReference type="NCBI Taxonomy" id="128442"/>
    <lineage>
        <taxon>Eukaryota</taxon>
        <taxon>Fungi</taxon>
        <taxon>Dikarya</taxon>
        <taxon>Ascomycota</taxon>
        <taxon>Pezizomycotina</taxon>
        <taxon>Eurotiomycetes</taxon>
        <taxon>Eurotiomycetidae</taxon>
        <taxon>Eurotiales</taxon>
        <taxon>Trichocomaceae</taxon>
        <taxon>Talaromyces</taxon>
        <taxon>Talaromyces sect. Talaromyces</taxon>
    </lineage>
</organism>
<gene>
    <name evidence="1" type="ORF">TCE0_034f11457</name>
</gene>
<dbReference type="AlphaFoldDB" id="A0A6V8HFF1"/>
<reference evidence="2" key="1">
    <citation type="journal article" date="2015" name="Genome Announc.">
        <title>Draft genome sequence of Talaromyces cellulolyticus strain Y-94, a source of lignocellulosic biomass-degrading enzymes.</title>
        <authorList>
            <person name="Fujii T."/>
            <person name="Koike H."/>
            <person name="Sawayama S."/>
            <person name="Yano S."/>
            <person name="Inoue H."/>
        </authorList>
    </citation>
    <scope>NUCLEOTIDE SEQUENCE [LARGE SCALE GENOMIC DNA]</scope>
    <source>
        <strain evidence="2">Y-94</strain>
    </source>
</reference>
<evidence type="ECO:0000313" key="1">
    <source>
        <dbReference type="EMBL" id="GAM39699.1"/>
    </source>
</evidence>
<feature type="non-terminal residue" evidence="1">
    <location>
        <position position="154"/>
    </location>
</feature>
<keyword evidence="2" id="KW-1185">Reference proteome</keyword>
<proteinExistence type="predicted"/>
<evidence type="ECO:0000313" key="2">
    <source>
        <dbReference type="Proteomes" id="UP000053095"/>
    </source>
</evidence>
<dbReference type="EMBL" id="DF933830">
    <property type="protein sequence ID" value="GAM39699.1"/>
    <property type="molecule type" value="Genomic_DNA"/>
</dbReference>